<comment type="caution">
    <text evidence="5">The sequence shown here is derived from an EMBL/GenBank/DDBJ whole genome shotgun (WGS) entry which is preliminary data.</text>
</comment>
<protein>
    <submittedName>
        <fullName evidence="5">Family 43 glycosylhydrolase</fullName>
    </submittedName>
</protein>
<evidence type="ECO:0000256" key="1">
    <source>
        <dbReference type="ARBA" id="ARBA00009902"/>
    </source>
</evidence>
<dbReference type="InterPro" id="IPR013148">
    <property type="entry name" value="Glyco_hydro_32_N"/>
</dbReference>
<dbReference type="SUPFAM" id="SSF75005">
    <property type="entry name" value="Arabinanase/levansucrase/invertase"/>
    <property type="match status" value="2"/>
</dbReference>
<dbReference type="Pfam" id="PF00251">
    <property type="entry name" value="Glyco_hydro_32N"/>
    <property type="match status" value="1"/>
</dbReference>
<name>A0A9D1S6E3_9FIRM</name>
<keyword evidence="2" id="KW-0378">Hydrolase</keyword>
<dbReference type="InterPro" id="IPR023296">
    <property type="entry name" value="Glyco_hydro_beta-prop_sf"/>
</dbReference>
<proteinExistence type="inferred from homology"/>
<dbReference type="Gene3D" id="2.115.10.20">
    <property type="entry name" value="Glycosyl hydrolase domain, family 43"/>
    <property type="match status" value="2"/>
</dbReference>
<dbReference type="Proteomes" id="UP000824111">
    <property type="component" value="Unassembled WGS sequence"/>
</dbReference>
<dbReference type="InterPro" id="IPR050727">
    <property type="entry name" value="GH43_arabinanases"/>
</dbReference>
<accession>A0A9D1S6E3</accession>
<comment type="similarity">
    <text evidence="1">Belongs to the glycosyl hydrolase 32 family.</text>
</comment>
<evidence type="ECO:0000259" key="4">
    <source>
        <dbReference type="Pfam" id="PF00251"/>
    </source>
</evidence>
<reference evidence="5" key="1">
    <citation type="submission" date="2020-10" db="EMBL/GenBank/DDBJ databases">
        <authorList>
            <person name="Gilroy R."/>
        </authorList>
    </citation>
    <scope>NUCLEOTIDE SEQUENCE</scope>
    <source>
        <strain evidence="5">ChiSjej4B22-9803</strain>
    </source>
</reference>
<sequence>MEPILKNIPSPILFQGDATTAYRDPAVIYNGGVFYMFFTLVKTFDTGGVYLYTAESKSRDLVHWSAPVLLTPGDQRKNFSSPGNVVFHDGKWVLCLQTYCRENGEKYGNERCRLYTMESADLEHWSAPALLRVKGDVPEEQMGRMIDPYLVQEPGTGRWFCFYKQNGISYSVSEDLQNWAFCGNIHAGENPCILRRGENYFMFHSPENGIGILESGDLLHWKDTGTILYLGQQDWEWAKGRITAGMVLDCTGVEGIGKYIMFFHGSGPEDEQTMFDNYASIGICWSDDLFHWEWPQ</sequence>
<dbReference type="PANTHER" id="PTHR43301">
    <property type="entry name" value="ARABINAN ENDO-1,5-ALPHA-L-ARABINOSIDASE"/>
    <property type="match status" value="1"/>
</dbReference>
<reference evidence="5" key="2">
    <citation type="journal article" date="2021" name="PeerJ">
        <title>Extensive microbial diversity within the chicken gut microbiome revealed by metagenomics and culture.</title>
        <authorList>
            <person name="Gilroy R."/>
            <person name="Ravi A."/>
            <person name="Getino M."/>
            <person name="Pursley I."/>
            <person name="Horton D.L."/>
            <person name="Alikhan N.F."/>
            <person name="Baker D."/>
            <person name="Gharbi K."/>
            <person name="Hall N."/>
            <person name="Watson M."/>
            <person name="Adriaenssens E.M."/>
            <person name="Foster-Nyarko E."/>
            <person name="Jarju S."/>
            <person name="Secka A."/>
            <person name="Antonio M."/>
            <person name="Oren A."/>
            <person name="Chaudhuri R.R."/>
            <person name="La Ragione R."/>
            <person name="Hildebrand F."/>
            <person name="Pallen M.J."/>
        </authorList>
    </citation>
    <scope>NUCLEOTIDE SEQUENCE</scope>
    <source>
        <strain evidence="5">ChiSjej4B22-9803</strain>
    </source>
</reference>
<dbReference type="GO" id="GO:0016798">
    <property type="term" value="F:hydrolase activity, acting on glycosyl bonds"/>
    <property type="evidence" value="ECO:0007669"/>
    <property type="project" value="UniProtKB-KW"/>
</dbReference>
<keyword evidence="3" id="KW-0326">Glycosidase</keyword>
<evidence type="ECO:0000313" key="6">
    <source>
        <dbReference type="Proteomes" id="UP000824111"/>
    </source>
</evidence>
<feature type="domain" description="Glycosyl hydrolase family 32 N-terminal" evidence="4">
    <location>
        <begin position="27"/>
        <end position="188"/>
    </location>
</feature>
<evidence type="ECO:0000313" key="5">
    <source>
        <dbReference type="EMBL" id="HIU48143.1"/>
    </source>
</evidence>
<dbReference type="PANTHER" id="PTHR43301:SF3">
    <property type="entry name" value="ARABINAN ENDO-1,5-ALPHA-L-ARABINOSIDASE A-RELATED"/>
    <property type="match status" value="1"/>
</dbReference>
<evidence type="ECO:0000256" key="2">
    <source>
        <dbReference type="ARBA" id="ARBA00022801"/>
    </source>
</evidence>
<organism evidence="5 6">
    <name type="scientific">Candidatus Avimonoglobus intestinipullorum</name>
    <dbReference type="NCBI Taxonomy" id="2840699"/>
    <lineage>
        <taxon>Bacteria</taxon>
        <taxon>Bacillati</taxon>
        <taxon>Bacillota</taxon>
        <taxon>Clostridia</taxon>
        <taxon>Eubacteriales</taxon>
        <taxon>Candidatus Avimonoglobus</taxon>
    </lineage>
</organism>
<evidence type="ECO:0000256" key="3">
    <source>
        <dbReference type="ARBA" id="ARBA00023295"/>
    </source>
</evidence>
<gene>
    <name evidence="5" type="ORF">IAB04_02135</name>
</gene>
<dbReference type="EMBL" id="DVND01000054">
    <property type="protein sequence ID" value="HIU48143.1"/>
    <property type="molecule type" value="Genomic_DNA"/>
</dbReference>
<dbReference type="AlphaFoldDB" id="A0A9D1S6E3"/>